<protein>
    <submittedName>
        <fullName evidence="1">Uncharacterized protein</fullName>
    </submittedName>
</protein>
<organism evidence="1 2">
    <name type="scientific">Caulobacter phage CcrRogue</name>
    <dbReference type="NCBI Taxonomy" id="2927986"/>
    <lineage>
        <taxon>Viruses</taxon>
        <taxon>Duplodnaviria</taxon>
        <taxon>Heunggongvirae</taxon>
        <taxon>Uroviricota</taxon>
        <taxon>Caudoviricetes</taxon>
        <taxon>Jeanschmidtviridae</taxon>
        <taxon>Poindextervirus</taxon>
        <taxon>Poindextervirus rogue</taxon>
    </lineage>
</organism>
<evidence type="ECO:0000313" key="1">
    <source>
        <dbReference type="EMBL" id="AFU86601.1"/>
    </source>
</evidence>
<proteinExistence type="predicted"/>
<dbReference type="Proteomes" id="UP000000461">
    <property type="component" value="Segment"/>
</dbReference>
<keyword evidence="2" id="KW-1185">Reference proteome</keyword>
<dbReference type="OrthoDB" id="30954at10239"/>
<dbReference type="EMBL" id="JX100814">
    <property type="protein sequence ID" value="AFU86601.1"/>
    <property type="molecule type" value="Genomic_DNA"/>
</dbReference>
<dbReference type="KEGG" id="vg:13995900"/>
<name>K4JNM5_9CAUD</name>
<evidence type="ECO:0000313" key="2">
    <source>
        <dbReference type="Proteomes" id="UP000000461"/>
    </source>
</evidence>
<accession>K4JNM5</accession>
<gene>
    <name evidence="1" type="ORF">CcrRogue_gp119</name>
</gene>
<sequence>MDIETLRAVQGALTPELLREPYRSAYTASNPTAGHCYVASEALWHLSGGLDGPWRPMVAPDPDGGTHWWLANKAGERLDPTAEQYLIEGCEPPYAAGRLCGFLTKQPSKRAAVVIDRALDTLEHHMALADHADDIVLQFTSFAPVPFIAQQYGVSRIAIYRFIDRHAPEAKAKREETKKAHYAWTAKRYADGEPVSSIAADLGLSVQRIYEIIKAVRHPS</sequence>
<reference evidence="1 2" key="1">
    <citation type="journal article" date="2012" name="BMC Genomics">
        <title>The Caulobacter crescentus phage phiCbK: genomics of a canonical phage.</title>
        <authorList>
            <person name="Gill J.J."/>
            <person name="Berry J.D."/>
            <person name="Russell W.K."/>
            <person name="Lessor L."/>
            <person name="Escobar Garcia D.A."/>
            <person name="Hernandez D."/>
            <person name="Kane A."/>
            <person name="Keene J."/>
            <person name="Maddox M."/>
            <person name="Martin R."/>
            <person name="Mohan S."/>
            <person name="Thorn A.M."/>
            <person name="Russell D.H."/>
            <person name="Young R."/>
        </authorList>
    </citation>
    <scope>NUCLEOTIDE SEQUENCE [LARGE SCALE GENOMIC DNA]</scope>
</reference>